<dbReference type="PANTHER" id="PTHR12788">
    <property type="entry name" value="PROTEIN-TYROSINE SULFOTRANSFERASE 2"/>
    <property type="match status" value="1"/>
</dbReference>
<protein>
    <recommendedName>
        <fullName evidence="2 5">Protein-tyrosine sulfotransferase</fullName>
        <ecNumber evidence="2 5">2.8.2.20</ecNumber>
    </recommendedName>
</protein>
<keyword evidence="6" id="KW-1133">Transmembrane helix</keyword>
<sequence length="209" mass="23839">MHRHKRIYLVALTLIFIIYFLISFRTHDFRTISYDKIDEQAPFIFIGGVPRSGTTLMRAMLDAHPDVRCGEETRVIPAVLALLSKWALNKEELRRLHESGVTSEVLSNAVASFIIQIIAGHGAPAPYLCNKDPFTMNAAPYLAKIFPNARFLFVIRDGRATVHSIISRKVTVARFNMTDYRQSLKDWNEVISTMDVQCKKIGDKCLRVR</sequence>
<keyword evidence="6" id="KW-0472">Membrane</keyword>
<comment type="caution">
    <text evidence="7">The sequence shown here is derived from an EMBL/GenBank/DDBJ whole genome shotgun (WGS) entry which is preliminary data.</text>
</comment>
<keyword evidence="3 5" id="KW-0808">Transferase</keyword>
<evidence type="ECO:0000256" key="2">
    <source>
        <dbReference type="ARBA" id="ARBA00013262"/>
    </source>
</evidence>
<evidence type="ECO:0000256" key="1">
    <source>
        <dbReference type="ARBA" id="ARBA00009988"/>
    </source>
</evidence>
<dbReference type="SUPFAM" id="SSF52540">
    <property type="entry name" value="P-loop containing nucleoside triphosphate hydrolases"/>
    <property type="match status" value="1"/>
</dbReference>
<dbReference type="AlphaFoldDB" id="A0AAN8II93"/>
<comment type="similarity">
    <text evidence="1 5">Belongs to the protein sulfotransferase family.</text>
</comment>
<dbReference type="InterPro" id="IPR026634">
    <property type="entry name" value="TPST-like"/>
</dbReference>
<evidence type="ECO:0000256" key="3">
    <source>
        <dbReference type="ARBA" id="ARBA00022679"/>
    </source>
</evidence>
<dbReference type="Proteomes" id="UP001331761">
    <property type="component" value="Unassembled WGS sequence"/>
</dbReference>
<reference evidence="7 8" key="1">
    <citation type="submission" date="2019-10" db="EMBL/GenBank/DDBJ databases">
        <title>Assembly and Annotation for the nematode Trichostrongylus colubriformis.</title>
        <authorList>
            <person name="Martin J."/>
        </authorList>
    </citation>
    <scope>NUCLEOTIDE SEQUENCE [LARGE SCALE GENOMIC DNA]</scope>
    <source>
        <strain evidence="7">G859</strain>
        <tissue evidence="7">Whole worm</tissue>
    </source>
</reference>
<comment type="function">
    <text evidence="5">Catalyzes the O-sulfation of tyrosine residues within acidic motifs of polypeptides, using 3'-phosphoadenylyl sulfate (PAPS) as cosubstrate.</text>
</comment>
<proteinExistence type="inferred from homology"/>
<organism evidence="7 8">
    <name type="scientific">Trichostrongylus colubriformis</name>
    <name type="common">Black scour worm</name>
    <dbReference type="NCBI Taxonomy" id="6319"/>
    <lineage>
        <taxon>Eukaryota</taxon>
        <taxon>Metazoa</taxon>
        <taxon>Ecdysozoa</taxon>
        <taxon>Nematoda</taxon>
        <taxon>Chromadorea</taxon>
        <taxon>Rhabditida</taxon>
        <taxon>Rhabditina</taxon>
        <taxon>Rhabditomorpha</taxon>
        <taxon>Strongyloidea</taxon>
        <taxon>Trichostrongylidae</taxon>
        <taxon>Trichostrongylus</taxon>
    </lineage>
</organism>
<evidence type="ECO:0000256" key="6">
    <source>
        <dbReference type="SAM" id="Phobius"/>
    </source>
</evidence>
<dbReference type="Gene3D" id="3.40.50.300">
    <property type="entry name" value="P-loop containing nucleotide triphosphate hydrolases"/>
    <property type="match status" value="1"/>
</dbReference>
<comment type="catalytic activity">
    <reaction evidence="4 5">
        <text>L-tyrosyl-[protein] + 3'-phosphoadenylyl sulfate = O-sulfo-L-tyrosine-[protein] + adenosine 3',5'-bisphosphate + H(+)</text>
        <dbReference type="Rhea" id="RHEA:16801"/>
        <dbReference type="Rhea" id="RHEA-COMP:10136"/>
        <dbReference type="Rhea" id="RHEA-COMP:11688"/>
        <dbReference type="ChEBI" id="CHEBI:15378"/>
        <dbReference type="ChEBI" id="CHEBI:46858"/>
        <dbReference type="ChEBI" id="CHEBI:58339"/>
        <dbReference type="ChEBI" id="CHEBI:58343"/>
        <dbReference type="ChEBI" id="CHEBI:65286"/>
        <dbReference type="EC" id="2.8.2.20"/>
    </reaction>
</comment>
<evidence type="ECO:0000256" key="4">
    <source>
        <dbReference type="ARBA" id="ARBA00048460"/>
    </source>
</evidence>
<dbReference type="GO" id="GO:0005794">
    <property type="term" value="C:Golgi apparatus"/>
    <property type="evidence" value="ECO:0007669"/>
    <property type="project" value="TreeGrafter"/>
</dbReference>
<keyword evidence="6" id="KW-0812">Transmembrane</keyword>
<feature type="transmembrane region" description="Helical" evidence="6">
    <location>
        <begin position="7"/>
        <end position="24"/>
    </location>
</feature>
<dbReference type="PANTHER" id="PTHR12788:SF10">
    <property type="entry name" value="PROTEIN-TYROSINE SULFOTRANSFERASE"/>
    <property type="match status" value="1"/>
</dbReference>
<name>A0AAN8II93_TRICO</name>
<accession>A0AAN8II93</accession>
<keyword evidence="8" id="KW-1185">Reference proteome</keyword>
<evidence type="ECO:0000256" key="5">
    <source>
        <dbReference type="RuleBase" id="RU365018"/>
    </source>
</evidence>
<dbReference type="InterPro" id="IPR027417">
    <property type="entry name" value="P-loop_NTPase"/>
</dbReference>
<dbReference type="EC" id="2.8.2.20" evidence="2 5"/>
<gene>
    <name evidence="7" type="ORF">GCK32_016024</name>
</gene>
<dbReference type="Pfam" id="PF13469">
    <property type="entry name" value="Sulfotransfer_3"/>
    <property type="match status" value="1"/>
</dbReference>
<evidence type="ECO:0000313" key="7">
    <source>
        <dbReference type="EMBL" id="KAK5971343.1"/>
    </source>
</evidence>
<dbReference type="EMBL" id="WIXE01017918">
    <property type="protein sequence ID" value="KAK5971343.1"/>
    <property type="molecule type" value="Genomic_DNA"/>
</dbReference>
<evidence type="ECO:0000313" key="8">
    <source>
        <dbReference type="Proteomes" id="UP001331761"/>
    </source>
</evidence>
<dbReference type="GO" id="GO:0008476">
    <property type="term" value="F:protein-tyrosine sulfotransferase activity"/>
    <property type="evidence" value="ECO:0007669"/>
    <property type="project" value="UniProtKB-EC"/>
</dbReference>